<dbReference type="STRING" id="390807.SAMN04488095_1040"/>
<protein>
    <submittedName>
        <fullName evidence="2">Uncharacterized protein</fullName>
    </submittedName>
</protein>
<sequence length="214" mass="24143">MVRNGDVWVSDVFSSVIRYEFQTEMFDTEPQTMLKLIDDLRNGTDVESDPFPPEMQSNSPKQDRKKLPHMFRANSLDAVSAEVAEVLRHHDIGRTKLYPARLLKKNGDLHEGEFFFLNIRELKRGFDPEHSTNVRPGPNPNAGDRGMMPFILDHDQVAVTSDVLEGPDLWLDPTLFRSLFFKGALAKELIAKKLIPGTGTESRAIARCVVVPPA</sequence>
<dbReference type="EMBL" id="FORA01000001">
    <property type="protein sequence ID" value="SFI49410.1"/>
    <property type="molecule type" value="Genomic_DNA"/>
</dbReference>
<organism evidence="2 3">
    <name type="scientific">Jannaschia pohangensis</name>
    <dbReference type="NCBI Taxonomy" id="390807"/>
    <lineage>
        <taxon>Bacteria</taxon>
        <taxon>Pseudomonadati</taxon>
        <taxon>Pseudomonadota</taxon>
        <taxon>Alphaproteobacteria</taxon>
        <taxon>Rhodobacterales</taxon>
        <taxon>Roseobacteraceae</taxon>
        <taxon>Jannaschia</taxon>
    </lineage>
</organism>
<reference evidence="2 3" key="1">
    <citation type="submission" date="2016-10" db="EMBL/GenBank/DDBJ databases">
        <authorList>
            <person name="de Groot N.N."/>
        </authorList>
    </citation>
    <scope>NUCLEOTIDE SEQUENCE [LARGE SCALE GENOMIC DNA]</scope>
    <source>
        <strain evidence="2 3">DSM 19073</strain>
    </source>
</reference>
<accession>A0A1I3INE7</accession>
<evidence type="ECO:0000313" key="3">
    <source>
        <dbReference type="Proteomes" id="UP000199110"/>
    </source>
</evidence>
<feature type="region of interest" description="Disordered" evidence="1">
    <location>
        <begin position="43"/>
        <end position="65"/>
    </location>
</feature>
<name>A0A1I3INE7_9RHOB</name>
<evidence type="ECO:0000313" key="2">
    <source>
        <dbReference type="EMBL" id="SFI49410.1"/>
    </source>
</evidence>
<evidence type="ECO:0000256" key="1">
    <source>
        <dbReference type="SAM" id="MobiDB-lite"/>
    </source>
</evidence>
<dbReference type="Proteomes" id="UP000199110">
    <property type="component" value="Unassembled WGS sequence"/>
</dbReference>
<dbReference type="AlphaFoldDB" id="A0A1I3INE7"/>
<proteinExistence type="predicted"/>
<keyword evidence="3" id="KW-1185">Reference proteome</keyword>
<gene>
    <name evidence="2" type="ORF">SAMN04488095_1040</name>
</gene>